<gene>
    <name evidence="2" type="ORF">Hypma_006970</name>
</gene>
<comment type="caution">
    <text evidence="2">The sequence shown here is derived from an EMBL/GenBank/DDBJ whole genome shotgun (WGS) entry which is preliminary data.</text>
</comment>
<feature type="region of interest" description="Disordered" evidence="1">
    <location>
        <begin position="43"/>
        <end position="73"/>
    </location>
</feature>
<evidence type="ECO:0000256" key="1">
    <source>
        <dbReference type="SAM" id="MobiDB-lite"/>
    </source>
</evidence>
<dbReference type="InParanoid" id="A0A369JYR1"/>
<feature type="region of interest" description="Disordered" evidence="1">
    <location>
        <begin position="168"/>
        <end position="188"/>
    </location>
</feature>
<dbReference type="AlphaFoldDB" id="A0A369JYR1"/>
<dbReference type="EMBL" id="LUEZ02000040">
    <property type="protein sequence ID" value="RDB25667.1"/>
    <property type="molecule type" value="Genomic_DNA"/>
</dbReference>
<evidence type="ECO:0000313" key="3">
    <source>
        <dbReference type="Proteomes" id="UP000076154"/>
    </source>
</evidence>
<proteinExistence type="predicted"/>
<feature type="region of interest" description="Disordered" evidence="1">
    <location>
        <begin position="730"/>
        <end position="754"/>
    </location>
</feature>
<feature type="region of interest" description="Disordered" evidence="1">
    <location>
        <begin position="786"/>
        <end position="809"/>
    </location>
</feature>
<feature type="compositionally biased region" description="Polar residues" evidence="1">
    <location>
        <begin position="43"/>
        <end position="62"/>
    </location>
</feature>
<feature type="region of interest" description="Disordered" evidence="1">
    <location>
        <begin position="15"/>
        <end position="34"/>
    </location>
</feature>
<reference evidence="2" key="1">
    <citation type="submission" date="2018-04" db="EMBL/GenBank/DDBJ databases">
        <title>Whole genome sequencing of Hypsizygus marmoreus.</title>
        <authorList>
            <person name="Choi I.-G."/>
            <person name="Min B."/>
            <person name="Kim J.-G."/>
            <person name="Kim S."/>
            <person name="Oh Y.-L."/>
            <person name="Kong W.-S."/>
            <person name="Park H."/>
            <person name="Jeong J."/>
            <person name="Song E.-S."/>
        </authorList>
    </citation>
    <scope>NUCLEOTIDE SEQUENCE [LARGE SCALE GENOMIC DNA]</scope>
    <source>
        <strain evidence="2">51987-8</strain>
    </source>
</reference>
<dbReference type="Pfam" id="PF18759">
    <property type="entry name" value="Plavaka"/>
    <property type="match status" value="1"/>
</dbReference>
<dbReference type="STRING" id="39966.A0A369JYR1"/>
<dbReference type="InterPro" id="IPR041078">
    <property type="entry name" value="Plavaka"/>
</dbReference>
<accession>A0A369JYR1</accession>
<dbReference type="Proteomes" id="UP000076154">
    <property type="component" value="Unassembled WGS sequence"/>
</dbReference>
<keyword evidence="3" id="KW-1185">Reference proteome</keyword>
<organism evidence="2 3">
    <name type="scientific">Hypsizygus marmoreus</name>
    <name type="common">White beech mushroom</name>
    <name type="synonym">Agaricus marmoreus</name>
    <dbReference type="NCBI Taxonomy" id="39966"/>
    <lineage>
        <taxon>Eukaryota</taxon>
        <taxon>Fungi</taxon>
        <taxon>Dikarya</taxon>
        <taxon>Basidiomycota</taxon>
        <taxon>Agaricomycotina</taxon>
        <taxon>Agaricomycetes</taxon>
        <taxon>Agaricomycetidae</taxon>
        <taxon>Agaricales</taxon>
        <taxon>Tricholomatineae</taxon>
        <taxon>Lyophyllaceae</taxon>
        <taxon>Hypsizygus</taxon>
    </lineage>
</organism>
<sequence>MSRNLLSVVLAKAKEARHWRSRNSQEPNRNGHAGSVAVALETSQPASGSNTLETQNSDGFSTQPPPAKRVRRMPRRYRLDDIIMHDKTLIDILPQPIPMFPEATNTELPPHPSAPANVESVVCSPALFDTATNVFGVFCRYHGRTPSHDPERYQNLTTASDIPCAPSSLSESDLGEVNPGAPSSTAVTLPQKPSYYPYPNESSFLLGDWYWSRGPQKSEKDFKKLLNIISRKTFSPPDIQNTNWHQINKQLSINSWDKDSEEWEDIDAGWHKSHVTIRVPFHRNLANPGVRDYTVADFYHRSLVSIIENKLKNGQDMRHFHYEPHELLLRTDTEDIRLYGELYTSASFIAAHNEIQNAPGEPGCSLQRVVVALMFWSDATHLTNFGTAKLWPLYLFFGNESKYRRCKPSNNLCEYVAYFECLPDEFKDFAVHEQWRILLDDEFLHAYEHGLVVQCGDGITRCFYPRIFSYSADYEEKALMATIRHMGLRPCPRCKVLKADTHLVGNIKDKRDRLNHVHVDDHPLRHHVSCACDAIYNKNFGVDSAYVKRLMKPQSLLPTSNAFSDRLSQFGFNFFAMFLVDLMHEVEVGTWKATLIHLLRILASLDENLLHKLDKQFRQVPSFGRDTIRRFTSNTSELKKMAAWNYEDFLQCAIPVFEGLLPEPHNTQVMRLLFHFGHWHGLAKLRLHSEITIDLLDKEMTVLGNALRSFKVDTCSKFATRELAREAQARKRCKANDGSERSDSSEPSRKPKAFNLNTYKAHALGDYAYMIRHYGTTDSYSTELGELEHRTPKRRYQRTSKKGFKKQLAQIERRQARIKRIREKLITQEKPQSDLDDVRTPQVDADAKDPTMHHYVGISENFPLHIGTFLRSHYGDPAIMASLSPDFFPKLKQHLLSRLEIDLLGQNPVSLGNWHGLDSSLLYIKKDVMYCHKVMRINYTTYDVRRTQDTVNPNTEHRDIMLLSQDALPVTPASDSETHQYRYA</sequence>
<name>A0A369JYR1_HYPMA</name>
<evidence type="ECO:0000313" key="2">
    <source>
        <dbReference type="EMBL" id="RDB25667.1"/>
    </source>
</evidence>
<dbReference type="OrthoDB" id="2687259at2759"/>
<feature type="compositionally biased region" description="Basic residues" evidence="1">
    <location>
        <begin position="791"/>
        <end position="805"/>
    </location>
</feature>
<feature type="compositionally biased region" description="Basic and acidic residues" evidence="1">
    <location>
        <begin position="730"/>
        <end position="749"/>
    </location>
</feature>
<protein>
    <submittedName>
        <fullName evidence="2">Uncharacterized protein</fullName>
    </submittedName>
</protein>